<keyword evidence="11" id="KW-1185">Reference proteome</keyword>
<dbReference type="PANTHER" id="PTHR10631:SF3">
    <property type="entry name" value="TRNA (GUANINE(26)-N(2))-DIMETHYLTRANSFERASE"/>
    <property type="match status" value="1"/>
</dbReference>
<evidence type="ECO:0000256" key="2">
    <source>
        <dbReference type="ARBA" id="ARBA00022603"/>
    </source>
</evidence>
<reference evidence="10" key="1">
    <citation type="submission" date="2010-02" db="EMBL/GenBank/DDBJ databases">
        <title>Sequencing and annotation of the Blastocystis hominis genome.</title>
        <authorList>
            <person name="Wincker P."/>
        </authorList>
    </citation>
    <scope>NUCLEOTIDE SEQUENCE</scope>
    <source>
        <strain evidence="10">Singapore isolate B</strain>
    </source>
</reference>
<evidence type="ECO:0000256" key="8">
    <source>
        <dbReference type="ARBA" id="ARBA00051897"/>
    </source>
</evidence>
<dbReference type="InParanoid" id="D8M8Z9"/>
<dbReference type="Proteomes" id="UP000008312">
    <property type="component" value="Unassembled WGS sequence"/>
</dbReference>
<organism evidence="10">
    <name type="scientific">Blastocystis hominis</name>
    <dbReference type="NCBI Taxonomy" id="12968"/>
    <lineage>
        <taxon>Eukaryota</taxon>
        <taxon>Sar</taxon>
        <taxon>Stramenopiles</taxon>
        <taxon>Bigyra</taxon>
        <taxon>Opalozoa</taxon>
        <taxon>Opalinata</taxon>
        <taxon>Blastocystidae</taxon>
        <taxon>Blastocystis</taxon>
    </lineage>
</organism>
<dbReference type="GO" id="GO:0000049">
    <property type="term" value="F:tRNA binding"/>
    <property type="evidence" value="ECO:0007669"/>
    <property type="project" value="UniProtKB-UniRule"/>
</dbReference>
<evidence type="ECO:0000313" key="10">
    <source>
        <dbReference type="EMBL" id="CBK24538.2"/>
    </source>
</evidence>
<dbReference type="PANTHER" id="PTHR10631">
    <property type="entry name" value="N 2 ,N 2 -DIMETHYLGUANOSINE TRNA METHYLTRANSFERASE"/>
    <property type="match status" value="1"/>
</dbReference>
<dbReference type="Gene3D" id="3.40.50.150">
    <property type="entry name" value="Vaccinia Virus protein VP39"/>
    <property type="match status" value="1"/>
</dbReference>
<dbReference type="EC" id="2.1.1.216" evidence="7"/>
<name>D8M8Z9_BLAHO</name>
<dbReference type="GeneID" id="24921297"/>
<dbReference type="EMBL" id="FN668688">
    <property type="protein sequence ID" value="CBK24538.2"/>
    <property type="molecule type" value="Genomic_DNA"/>
</dbReference>
<dbReference type="Pfam" id="PF02005">
    <property type="entry name" value="TRM"/>
    <property type="match status" value="1"/>
</dbReference>
<dbReference type="OrthoDB" id="6349953at2759"/>
<keyword evidence="2 9" id="KW-0489">Methyltransferase</keyword>
<dbReference type="InterPro" id="IPR002905">
    <property type="entry name" value="Trm1"/>
</dbReference>
<dbReference type="InterPro" id="IPR029063">
    <property type="entry name" value="SAM-dependent_MTases_sf"/>
</dbReference>
<evidence type="ECO:0000256" key="1">
    <source>
        <dbReference type="ARBA" id="ARBA00022555"/>
    </source>
</evidence>
<keyword evidence="5 9" id="KW-0819">tRNA processing</keyword>
<dbReference type="GO" id="GO:0005634">
    <property type="term" value="C:nucleus"/>
    <property type="evidence" value="ECO:0007669"/>
    <property type="project" value="TreeGrafter"/>
</dbReference>
<evidence type="ECO:0000256" key="3">
    <source>
        <dbReference type="ARBA" id="ARBA00022679"/>
    </source>
</evidence>
<keyword evidence="1 9" id="KW-0820">tRNA-binding</keyword>
<evidence type="ECO:0000256" key="7">
    <source>
        <dbReference type="ARBA" id="ARBA00039099"/>
    </source>
</evidence>
<dbReference type="AlphaFoldDB" id="D8M8Z9"/>
<sequence>MITLFGEMRKREMETLKQEKPKRYEGIIAERKKVAEAEGKPYLAEDGLYILEALAASGLRSIRYWKEIPNIRRIIINDIADAAVESMKDNLAYNKITSDRVVPNQADATMVMYQNRSPSYNRFDVIDLDPYGSCSIFLDGAVQSLCDGGLLCVTSTDLTVLCGNHPEVVFTKYGANCPKTPFCHELAVRIVLYTIMMNAAKYGRSIEVLGAFQIDFYVRCFVRIHDSKTAIKQCASNSALLYYCNDCHHYQLQPLGRSHSAHTGRFEG</sequence>
<accession>D8M8Z9</accession>
<keyword evidence="6 9" id="KW-0694">RNA-binding</keyword>
<keyword evidence="3 9" id="KW-0808">Transferase</keyword>
<evidence type="ECO:0000313" key="11">
    <source>
        <dbReference type="Proteomes" id="UP000008312"/>
    </source>
</evidence>
<keyword evidence="4 9" id="KW-0949">S-adenosyl-L-methionine</keyword>
<evidence type="ECO:0000256" key="4">
    <source>
        <dbReference type="ARBA" id="ARBA00022691"/>
    </source>
</evidence>
<evidence type="ECO:0000256" key="6">
    <source>
        <dbReference type="ARBA" id="ARBA00022884"/>
    </source>
</evidence>
<comment type="similarity">
    <text evidence="9">Belongs to the class I-like SAM-binding methyltransferase superfamily. Trm1 family.</text>
</comment>
<gene>
    <name evidence="10" type="ORF">GSBLH_T00004261001</name>
</gene>
<evidence type="ECO:0000256" key="9">
    <source>
        <dbReference type="PROSITE-ProRule" id="PRU00958"/>
    </source>
</evidence>
<evidence type="ECO:0000256" key="5">
    <source>
        <dbReference type="ARBA" id="ARBA00022694"/>
    </source>
</evidence>
<dbReference type="GO" id="GO:0160104">
    <property type="term" value="F:tRNA (guanine(26)-N2)-dimethyltransferase activity"/>
    <property type="evidence" value="ECO:0007669"/>
    <property type="project" value="UniProtKB-EC"/>
</dbReference>
<dbReference type="GO" id="GO:0002940">
    <property type="term" value="P:tRNA N2-guanine methylation"/>
    <property type="evidence" value="ECO:0007669"/>
    <property type="project" value="TreeGrafter"/>
</dbReference>
<dbReference type="PROSITE" id="PS51626">
    <property type="entry name" value="SAM_MT_TRM1"/>
    <property type="match status" value="1"/>
</dbReference>
<dbReference type="RefSeq" id="XP_012898586.1">
    <property type="nucleotide sequence ID" value="XM_013043132.1"/>
</dbReference>
<dbReference type="OMA" id="TPFCHEL"/>
<dbReference type="SUPFAM" id="SSF53335">
    <property type="entry name" value="S-adenosyl-L-methionine-dependent methyltransferases"/>
    <property type="match status" value="1"/>
</dbReference>
<comment type="catalytic activity">
    <reaction evidence="8">
        <text>guanosine(26) in tRNA + 2 S-adenosyl-L-methionine = N(2)-dimethylguanosine(26) in tRNA + 2 S-adenosyl-L-homocysteine + 2 H(+)</text>
        <dbReference type="Rhea" id="RHEA:43140"/>
        <dbReference type="Rhea" id="RHEA-COMP:10359"/>
        <dbReference type="Rhea" id="RHEA-COMP:10360"/>
        <dbReference type="ChEBI" id="CHEBI:15378"/>
        <dbReference type="ChEBI" id="CHEBI:57856"/>
        <dbReference type="ChEBI" id="CHEBI:59789"/>
        <dbReference type="ChEBI" id="CHEBI:74269"/>
        <dbReference type="ChEBI" id="CHEBI:74513"/>
        <dbReference type="EC" id="2.1.1.216"/>
    </reaction>
</comment>
<proteinExistence type="inferred from homology"/>
<protein>
    <recommendedName>
        <fullName evidence="7">tRNA (guanine(26)-N(2))-dimethyltransferase</fullName>
        <ecNumber evidence="7">2.1.1.216</ecNumber>
    </recommendedName>
</protein>